<comment type="caution">
    <text evidence="4">The sequence shown here is derived from an EMBL/GenBank/DDBJ whole genome shotgun (WGS) entry which is preliminary data.</text>
</comment>
<evidence type="ECO:0000256" key="1">
    <source>
        <dbReference type="ARBA" id="ARBA00010515"/>
    </source>
</evidence>
<feature type="compositionally biased region" description="Pro residues" evidence="2">
    <location>
        <begin position="118"/>
        <end position="132"/>
    </location>
</feature>
<dbReference type="Pfam" id="PF07859">
    <property type="entry name" value="Abhydrolase_3"/>
    <property type="match status" value="1"/>
</dbReference>
<dbReference type="SUPFAM" id="SSF53474">
    <property type="entry name" value="alpha/beta-Hydrolases"/>
    <property type="match status" value="1"/>
</dbReference>
<evidence type="ECO:0000259" key="3">
    <source>
        <dbReference type="Pfam" id="PF07859"/>
    </source>
</evidence>
<dbReference type="EMBL" id="CAJVSB020000420">
    <property type="protein sequence ID" value="CAH2050676.1"/>
    <property type="molecule type" value="Genomic_DNA"/>
</dbReference>
<feature type="region of interest" description="Disordered" evidence="2">
    <location>
        <begin position="115"/>
        <end position="134"/>
    </location>
</feature>
<gene>
    <name evidence="4" type="ORF">TAV2_LOCUS8610</name>
</gene>
<protein>
    <recommendedName>
        <fullName evidence="3">Alpha/beta hydrolase fold-3 domain-containing protein</fullName>
    </recommendedName>
</protein>
<name>A0AAU9RYE5_THLAR</name>
<dbReference type="InterPro" id="IPR029058">
    <property type="entry name" value="AB_hydrolase_fold"/>
</dbReference>
<dbReference type="PANTHER" id="PTHR23024">
    <property type="entry name" value="ARYLACETAMIDE DEACETYLASE"/>
    <property type="match status" value="1"/>
</dbReference>
<accession>A0AAU9RYE5</accession>
<organism evidence="4 5">
    <name type="scientific">Thlaspi arvense</name>
    <name type="common">Field penny-cress</name>
    <dbReference type="NCBI Taxonomy" id="13288"/>
    <lineage>
        <taxon>Eukaryota</taxon>
        <taxon>Viridiplantae</taxon>
        <taxon>Streptophyta</taxon>
        <taxon>Embryophyta</taxon>
        <taxon>Tracheophyta</taxon>
        <taxon>Spermatophyta</taxon>
        <taxon>Magnoliopsida</taxon>
        <taxon>eudicotyledons</taxon>
        <taxon>Gunneridae</taxon>
        <taxon>Pentapetalae</taxon>
        <taxon>rosids</taxon>
        <taxon>malvids</taxon>
        <taxon>Brassicales</taxon>
        <taxon>Brassicaceae</taxon>
        <taxon>Thlaspideae</taxon>
        <taxon>Thlaspi</taxon>
    </lineage>
</organism>
<dbReference type="PANTHER" id="PTHR23024:SF551">
    <property type="entry name" value="2-HYDROXYISOFLAVANONE DEHYDRATASE-LIKE"/>
    <property type="match status" value="1"/>
</dbReference>
<dbReference type="GO" id="GO:0016787">
    <property type="term" value="F:hydrolase activity"/>
    <property type="evidence" value="ECO:0007669"/>
    <property type="project" value="InterPro"/>
</dbReference>
<dbReference type="Proteomes" id="UP000836841">
    <property type="component" value="Unassembled WGS sequence"/>
</dbReference>
<proteinExistence type="inferred from homology"/>
<reference evidence="4 5" key="1">
    <citation type="submission" date="2022-03" db="EMBL/GenBank/DDBJ databases">
        <authorList>
            <person name="Nunn A."/>
            <person name="Chopra R."/>
            <person name="Nunn A."/>
            <person name="Contreras Garrido A."/>
        </authorList>
    </citation>
    <scope>NUCLEOTIDE SEQUENCE [LARGE SCALE GENOMIC DNA]</scope>
</reference>
<comment type="similarity">
    <text evidence="1">Belongs to the 'GDXG' lipolytic enzyme family.</text>
</comment>
<evidence type="ECO:0000313" key="5">
    <source>
        <dbReference type="Proteomes" id="UP000836841"/>
    </source>
</evidence>
<dbReference type="Gene3D" id="3.40.50.1820">
    <property type="entry name" value="alpha/beta hydrolase"/>
    <property type="match status" value="1"/>
</dbReference>
<sequence>MQSSLLCKRGGIRAPPFLKVYNDGTVERFLDSPVIPPSLSDPATEVSSRDVAISPKSLRASTCPQALVPTAGNSPSLSNFTAVVCIESTFSFLSHRYLTASSPFPTSWLSPWSTALPPSTPSPPPMQTPGPPSEAIGSEPQVGLEKNLLERTWKLVFPGALEGLDNPMINPFAVGAPKLSGIRCSRILVCVAGKDKLRDRGIRYYEAVKESGWKGNLELYEESEEGHCFYVLNPENGRAQKMKRLASFLI</sequence>
<dbReference type="InterPro" id="IPR050466">
    <property type="entry name" value="Carboxylest/Gibb_receptor"/>
</dbReference>
<dbReference type="AlphaFoldDB" id="A0AAU9RYE5"/>
<keyword evidence="5" id="KW-1185">Reference proteome</keyword>
<evidence type="ECO:0000256" key="2">
    <source>
        <dbReference type="SAM" id="MobiDB-lite"/>
    </source>
</evidence>
<feature type="domain" description="Alpha/beta hydrolase fold-3" evidence="3">
    <location>
        <begin position="142"/>
        <end position="230"/>
    </location>
</feature>
<dbReference type="InterPro" id="IPR013094">
    <property type="entry name" value="AB_hydrolase_3"/>
</dbReference>
<evidence type="ECO:0000313" key="4">
    <source>
        <dbReference type="EMBL" id="CAH2050676.1"/>
    </source>
</evidence>